<feature type="domain" description="GIY-YIG" evidence="5">
    <location>
        <begin position="1"/>
        <end position="86"/>
    </location>
</feature>
<accession>V5RFA2</accession>
<dbReference type="InterPro" id="IPR010896">
    <property type="entry name" value="NUMOD1"/>
</dbReference>
<dbReference type="InterPro" id="IPR035901">
    <property type="entry name" value="GIY-YIG_endonuc_sf"/>
</dbReference>
<comment type="similarity">
    <text evidence="1">To endonucleases of group I introns of fungi and phage.</text>
</comment>
<dbReference type="Pfam" id="PF07453">
    <property type="entry name" value="NUMOD1"/>
    <property type="match status" value="1"/>
</dbReference>
<dbReference type="SUPFAM" id="SSF64496">
    <property type="entry name" value="DNA-binding domain of intron-encoded endonucleases"/>
    <property type="match status" value="1"/>
</dbReference>
<dbReference type="NCBIfam" id="TIGR01453">
    <property type="entry name" value="grpIintron_endo"/>
    <property type="match status" value="1"/>
</dbReference>
<evidence type="ECO:0000259" key="5">
    <source>
        <dbReference type="PROSITE" id="PS50164"/>
    </source>
</evidence>
<reference evidence="6" key="2">
    <citation type="submission" date="2013-12" db="EMBL/GenBank/DDBJ databases">
        <title>Mitochondrial Genome of Annulohypoxylon stygium, cohabitant fungus of Tremella fuciformis, reveals intron diversity.</title>
        <authorList>
            <person name="Hsiang T."/>
        </authorList>
    </citation>
    <scope>NUCLEOTIDE SEQUENCE</scope>
</reference>
<dbReference type="Gene3D" id="1.10.10.10">
    <property type="entry name" value="Winged helix-like DNA-binding domain superfamily/Winged helix DNA-binding domain"/>
    <property type="match status" value="1"/>
</dbReference>
<dbReference type="InterPro" id="IPR003611">
    <property type="entry name" value="NUMOD3"/>
</dbReference>
<dbReference type="PROSITE" id="PS50164">
    <property type="entry name" value="GIY_YIG"/>
    <property type="match status" value="1"/>
</dbReference>
<protein>
    <submittedName>
        <fullName evidence="6">GIY-YIG endonuclease</fullName>
    </submittedName>
</protein>
<dbReference type="Gene3D" id="3.40.1440.10">
    <property type="entry name" value="GIY-YIG endonuclease"/>
    <property type="match status" value="1"/>
</dbReference>
<keyword evidence="4" id="KW-0378">Hydrolase</keyword>
<dbReference type="AlphaFoldDB" id="V5RFA2"/>
<dbReference type="InterPro" id="IPR000305">
    <property type="entry name" value="GIY-YIG_endonuc"/>
</dbReference>
<proteinExistence type="predicted"/>
<dbReference type="GO" id="GO:0016787">
    <property type="term" value="F:hydrolase activity"/>
    <property type="evidence" value="ECO:0007669"/>
    <property type="project" value="UniProtKB-KW"/>
</dbReference>
<keyword evidence="3 6" id="KW-0255">Endonuclease</keyword>
<reference evidence="6" key="1">
    <citation type="submission" date="2013-08" db="EMBL/GenBank/DDBJ databases">
        <authorList>
            <person name="Deng Y.-J."/>
            <person name="Xie B.-G."/>
            <person name="Jiang Y.-J."/>
            <person name="Wang Q.-F."/>
            <person name="Lan F.-S."/>
        </authorList>
    </citation>
    <scope>NUCLEOTIDE SEQUENCE</scope>
</reference>
<dbReference type="InterPro" id="IPR003647">
    <property type="entry name" value="Intron_nuc_1_rpt"/>
</dbReference>
<organism evidence="6">
    <name type="scientific">Annulohypoxylon stygium</name>
    <dbReference type="NCBI Taxonomy" id="326628"/>
    <lineage>
        <taxon>Eukaryota</taxon>
        <taxon>Fungi</taxon>
        <taxon>Dikarya</taxon>
        <taxon>Ascomycota</taxon>
        <taxon>Pezizomycotina</taxon>
        <taxon>Sordariomycetes</taxon>
        <taxon>Xylariomycetidae</taxon>
        <taxon>Xylariales</taxon>
        <taxon>Hypoxylaceae</taxon>
        <taxon>Annulohypoxylon</taxon>
    </lineage>
</organism>
<gene>
    <name evidence="6" type="primary">oi2cob</name>
</gene>
<name>V5RFA2_9PEZI</name>
<dbReference type="SUPFAM" id="SSF82771">
    <property type="entry name" value="GIY-YIG endonuclease"/>
    <property type="match status" value="1"/>
</dbReference>
<keyword evidence="6" id="KW-0496">Mitochondrion</keyword>
<dbReference type="EMBL" id="KF545917">
    <property type="protein sequence ID" value="AHB33526.1"/>
    <property type="molecule type" value="Genomic_DNA"/>
</dbReference>
<dbReference type="SMART" id="SM00496">
    <property type="entry name" value="IENR2"/>
    <property type="match status" value="2"/>
</dbReference>
<keyword evidence="2" id="KW-0540">Nuclease</keyword>
<dbReference type="InterPro" id="IPR036388">
    <property type="entry name" value="WH-like_DNA-bd_sf"/>
</dbReference>
<dbReference type="GO" id="GO:0004519">
    <property type="term" value="F:endonuclease activity"/>
    <property type="evidence" value="ECO:0007669"/>
    <property type="project" value="UniProtKB-KW"/>
</dbReference>
<dbReference type="RefSeq" id="YP_008964967.1">
    <property type="nucleotide sequence ID" value="NC_023117.1"/>
</dbReference>
<sequence length="216" mass="25064">MILNKVTKDYYIGSASTNKFYSRFCRHLIYFLGSKVVKSAVKKYGIKNFAFIVLDLFPEIVTQENNKDLLDLEDKYLKLFLPNYNILTEAGSSFGYKHSEIDRQKMKDIYSDVRRKMAGGLNRGKKFSRETIERMREAALKRPPMSPETRNKCITNTRPVILYNLNDTVFGKYSSIIEAAKAINCGEKTIRRALKTEKNLVKKQWIVKDFSNSDDK</sequence>
<evidence type="ECO:0000256" key="2">
    <source>
        <dbReference type="ARBA" id="ARBA00022722"/>
    </source>
</evidence>
<evidence type="ECO:0000256" key="1">
    <source>
        <dbReference type="ARBA" id="ARBA00010045"/>
    </source>
</evidence>
<evidence type="ECO:0000256" key="3">
    <source>
        <dbReference type="ARBA" id="ARBA00022759"/>
    </source>
</evidence>
<dbReference type="SMART" id="SM00465">
    <property type="entry name" value="GIYc"/>
    <property type="match status" value="1"/>
</dbReference>
<evidence type="ECO:0000313" key="6">
    <source>
        <dbReference type="EMBL" id="AHB33526.1"/>
    </source>
</evidence>
<dbReference type="GO" id="GO:0003677">
    <property type="term" value="F:DNA binding"/>
    <property type="evidence" value="ECO:0007669"/>
    <property type="project" value="InterPro"/>
</dbReference>
<dbReference type="SMART" id="SM00497">
    <property type="entry name" value="IENR1"/>
    <property type="match status" value="1"/>
</dbReference>
<geneLocation type="mitochondrion" evidence="6"/>
<dbReference type="GeneID" id="17963070"/>
<evidence type="ECO:0000256" key="4">
    <source>
        <dbReference type="ARBA" id="ARBA00022801"/>
    </source>
</evidence>
<dbReference type="CDD" id="cd10445">
    <property type="entry name" value="GIY-YIG_bI1_like"/>
    <property type="match status" value="1"/>
</dbReference>
<dbReference type="InterPro" id="IPR006350">
    <property type="entry name" value="Intron_endoG1"/>
</dbReference>